<dbReference type="EMBL" id="MN740556">
    <property type="protein sequence ID" value="QHU32926.1"/>
    <property type="molecule type" value="Genomic_DNA"/>
</dbReference>
<dbReference type="AlphaFoldDB" id="A0A6C0LPV0"/>
<sequence length="173" mass="18945">MTSSNINKVNVSGSIINKVNVSSSISASSARGLTKLPESITAYVKITIGTKIPLSFNKPECIGGQSVSLYLTNDLEIEVPTGFQIEIGKNRFLVMPMPLNDISISHNTIIIPEGTKIIHPNVGLPQKLEEPLKVSLPDKFEAYLPAKTQIGQKNSDVLFELKEKFLVQILIKE</sequence>
<accession>A0A6C0LPV0</accession>
<evidence type="ECO:0000313" key="1">
    <source>
        <dbReference type="EMBL" id="QHU32926.1"/>
    </source>
</evidence>
<protein>
    <submittedName>
        <fullName evidence="1">Uncharacterized protein</fullName>
    </submittedName>
</protein>
<proteinExistence type="predicted"/>
<reference evidence="1" key="1">
    <citation type="journal article" date="2020" name="Nature">
        <title>Giant virus diversity and host interactions through global metagenomics.</title>
        <authorList>
            <person name="Schulz F."/>
            <person name="Roux S."/>
            <person name="Paez-Espino D."/>
            <person name="Jungbluth S."/>
            <person name="Walsh D.A."/>
            <person name="Denef V.J."/>
            <person name="McMahon K.D."/>
            <person name="Konstantinidis K.T."/>
            <person name="Eloe-Fadrosh E.A."/>
            <person name="Kyrpides N.C."/>
            <person name="Woyke T."/>
        </authorList>
    </citation>
    <scope>NUCLEOTIDE SEQUENCE</scope>
    <source>
        <strain evidence="1">GVMAG-S-1014582-52</strain>
    </source>
</reference>
<organism evidence="1">
    <name type="scientific">viral metagenome</name>
    <dbReference type="NCBI Taxonomy" id="1070528"/>
    <lineage>
        <taxon>unclassified sequences</taxon>
        <taxon>metagenomes</taxon>
        <taxon>organismal metagenomes</taxon>
    </lineage>
</organism>
<name>A0A6C0LPV0_9ZZZZ</name>